<dbReference type="InterPro" id="IPR007138">
    <property type="entry name" value="ABM_dom"/>
</dbReference>
<evidence type="ECO:0000313" key="2">
    <source>
        <dbReference type="EMBL" id="MBB3207261.1"/>
    </source>
</evidence>
<keyword evidence="2" id="KW-0560">Oxidoreductase</keyword>
<dbReference type="EMBL" id="JACHXU010000009">
    <property type="protein sequence ID" value="MBB3207261.1"/>
    <property type="molecule type" value="Genomic_DNA"/>
</dbReference>
<dbReference type="GO" id="GO:0004497">
    <property type="term" value="F:monooxygenase activity"/>
    <property type="evidence" value="ECO:0007669"/>
    <property type="project" value="UniProtKB-KW"/>
</dbReference>
<dbReference type="InterPro" id="IPR050744">
    <property type="entry name" value="AI-2_Isomerase_LsrG"/>
</dbReference>
<dbReference type="PROSITE" id="PS51725">
    <property type="entry name" value="ABM"/>
    <property type="match status" value="1"/>
</dbReference>
<dbReference type="Pfam" id="PF03992">
    <property type="entry name" value="ABM"/>
    <property type="match status" value="1"/>
</dbReference>
<feature type="domain" description="ABM" evidence="1">
    <location>
        <begin position="2"/>
        <end position="91"/>
    </location>
</feature>
<dbReference type="RefSeq" id="WP_184305607.1">
    <property type="nucleotide sequence ID" value="NZ_JACHXU010000009.1"/>
</dbReference>
<protein>
    <submittedName>
        <fullName evidence="2">Quinol monooxygenase YgiN</fullName>
    </submittedName>
</protein>
<proteinExistence type="predicted"/>
<dbReference type="SUPFAM" id="SSF54909">
    <property type="entry name" value="Dimeric alpha+beta barrel"/>
    <property type="match status" value="1"/>
</dbReference>
<dbReference type="Proteomes" id="UP000536179">
    <property type="component" value="Unassembled WGS sequence"/>
</dbReference>
<dbReference type="GO" id="GO:0005829">
    <property type="term" value="C:cytosol"/>
    <property type="evidence" value="ECO:0007669"/>
    <property type="project" value="TreeGrafter"/>
</dbReference>
<keyword evidence="2" id="KW-0503">Monooxygenase</keyword>
<dbReference type="PANTHER" id="PTHR33336:SF1">
    <property type="entry name" value="(4S)-4-HYDROXY-5-PHOSPHONOOXYPENTANE-2,3-DIONE ISOMERASE"/>
    <property type="match status" value="1"/>
</dbReference>
<gene>
    <name evidence="2" type="ORF">FHS27_003080</name>
</gene>
<organism evidence="2 3">
    <name type="scientific">Aporhodopirellula rubra</name>
    <dbReference type="NCBI Taxonomy" id="980271"/>
    <lineage>
        <taxon>Bacteria</taxon>
        <taxon>Pseudomonadati</taxon>
        <taxon>Planctomycetota</taxon>
        <taxon>Planctomycetia</taxon>
        <taxon>Pirellulales</taxon>
        <taxon>Pirellulaceae</taxon>
        <taxon>Aporhodopirellula</taxon>
    </lineage>
</organism>
<keyword evidence="3" id="KW-1185">Reference proteome</keyword>
<comment type="caution">
    <text evidence="2">The sequence shown here is derived from an EMBL/GenBank/DDBJ whole genome shotgun (WGS) entry which is preliminary data.</text>
</comment>
<accession>A0A7W5H6U8</accession>
<name>A0A7W5H6U8_9BACT</name>
<dbReference type="PANTHER" id="PTHR33336">
    <property type="entry name" value="QUINOL MONOOXYGENASE YGIN-RELATED"/>
    <property type="match status" value="1"/>
</dbReference>
<sequence>MFVVTVTFEVHADYLDAFRVAMKAQAENSLEKEEACKQFDVCYDEDRPQACFLYEKYDDAAAFAAHKQTDHFHEFDATVGPILVSKSVQTWHSQE</sequence>
<dbReference type="InterPro" id="IPR011008">
    <property type="entry name" value="Dimeric_a/b-barrel"/>
</dbReference>
<dbReference type="AlphaFoldDB" id="A0A7W5H6U8"/>
<dbReference type="Gene3D" id="3.30.70.100">
    <property type="match status" value="1"/>
</dbReference>
<reference evidence="2 3" key="1">
    <citation type="submission" date="2020-08" db="EMBL/GenBank/DDBJ databases">
        <title>Genomic Encyclopedia of Type Strains, Phase III (KMG-III): the genomes of soil and plant-associated and newly described type strains.</title>
        <authorList>
            <person name="Whitman W."/>
        </authorList>
    </citation>
    <scope>NUCLEOTIDE SEQUENCE [LARGE SCALE GENOMIC DNA]</scope>
    <source>
        <strain evidence="2 3">CECT 8075</strain>
    </source>
</reference>
<evidence type="ECO:0000259" key="1">
    <source>
        <dbReference type="PROSITE" id="PS51725"/>
    </source>
</evidence>
<evidence type="ECO:0000313" key="3">
    <source>
        <dbReference type="Proteomes" id="UP000536179"/>
    </source>
</evidence>